<dbReference type="AlphaFoldDB" id="A0A834C4F9"/>
<feature type="region of interest" description="Disordered" evidence="1">
    <location>
        <begin position="1"/>
        <end position="56"/>
    </location>
</feature>
<evidence type="ECO:0000313" key="3">
    <source>
        <dbReference type="Proteomes" id="UP000646548"/>
    </source>
</evidence>
<reference evidence="2" key="1">
    <citation type="journal article" name="BMC Genomics">
        <title>Long-read sequencing and de novo genome assembly of marine medaka (Oryzias melastigma).</title>
        <authorList>
            <person name="Liang P."/>
            <person name="Saqib H.S.A."/>
            <person name="Ni X."/>
            <person name="Shen Y."/>
        </authorList>
    </citation>
    <scope>NUCLEOTIDE SEQUENCE</scope>
    <source>
        <strain evidence="2">Bigg-433</strain>
    </source>
</reference>
<protein>
    <submittedName>
        <fullName evidence="2">Uncharacterized protein</fullName>
    </submittedName>
</protein>
<evidence type="ECO:0000256" key="1">
    <source>
        <dbReference type="SAM" id="MobiDB-lite"/>
    </source>
</evidence>
<gene>
    <name evidence="2" type="ORF">FQA47_008320</name>
</gene>
<dbReference type="Proteomes" id="UP000646548">
    <property type="component" value="Unassembled WGS sequence"/>
</dbReference>
<proteinExistence type="predicted"/>
<dbReference type="EMBL" id="WKFB01000360">
    <property type="protein sequence ID" value="KAF6725497.1"/>
    <property type="molecule type" value="Genomic_DNA"/>
</dbReference>
<organism evidence="2 3">
    <name type="scientific">Oryzias melastigma</name>
    <name type="common">Marine medaka</name>
    <dbReference type="NCBI Taxonomy" id="30732"/>
    <lineage>
        <taxon>Eukaryota</taxon>
        <taxon>Metazoa</taxon>
        <taxon>Chordata</taxon>
        <taxon>Craniata</taxon>
        <taxon>Vertebrata</taxon>
        <taxon>Euteleostomi</taxon>
        <taxon>Actinopterygii</taxon>
        <taxon>Neopterygii</taxon>
        <taxon>Teleostei</taxon>
        <taxon>Neoteleostei</taxon>
        <taxon>Acanthomorphata</taxon>
        <taxon>Ovalentaria</taxon>
        <taxon>Atherinomorphae</taxon>
        <taxon>Beloniformes</taxon>
        <taxon>Adrianichthyidae</taxon>
        <taxon>Oryziinae</taxon>
        <taxon>Oryzias</taxon>
    </lineage>
</organism>
<sequence>MVTQSQSPGAEVSGGEGEEEETGGKVSCIRPKSRVHSSRATPTFRRQQQQQQQLRSAVVFASRRIKGPSWQRSEAPRGAGRELSRALRFRRREGRGGGDPWLVTPRCSNFFTPSNC</sequence>
<accession>A0A834C4F9</accession>
<comment type="caution">
    <text evidence="2">The sequence shown here is derived from an EMBL/GenBank/DDBJ whole genome shotgun (WGS) entry which is preliminary data.</text>
</comment>
<evidence type="ECO:0000313" key="2">
    <source>
        <dbReference type="EMBL" id="KAF6725497.1"/>
    </source>
</evidence>
<name>A0A834C4F9_ORYME</name>